<dbReference type="SUPFAM" id="SSF56935">
    <property type="entry name" value="Porins"/>
    <property type="match status" value="1"/>
</dbReference>
<evidence type="ECO:0000256" key="6">
    <source>
        <dbReference type="ARBA" id="ARBA00023136"/>
    </source>
</evidence>
<dbReference type="InterPro" id="IPR039426">
    <property type="entry name" value="TonB-dep_rcpt-like"/>
</dbReference>
<feature type="domain" description="TonB-dependent receptor plug" evidence="12">
    <location>
        <begin position="118"/>
        <end position="223"/>
    </location>
</feature>
<dbReference type="PROSITE" id="PS52016">
    <property type="entry name" value="TONB_DEPENDENT_REC_3"/>
    <property type="match status" value="1"/>
</dbReference>
<reference evidence="13 14" key="1">
    <citation type="submission" date="2018-06" db="EMBL/GenBank/DDBJ databases">
        <title>Genomic Encyclopedia of Archaeal and Bacterial Type Strains, Phase II (KMG-II): from individual species to whole genera.</title>
        <authorList>
            <person name="Goeker M."/>
        </authorList>
    </citation>
    <scope>NUCLEOTIDE SEQUENCE [LARGE SCALE GENOMIC DNA]</scope>
    <source>
        <strain evidence="13 14">DSM 27372</strain>
    </source>
</reference>
<dbReference type="InterPro" id="IPR023996">
    <property type="entry name" value="TonB-dep_OMP_SusC/RagA"/>
</dbReference>
<dbReference type="Gene3D" id="2.40.170.20">
    <property type="entry name" value="TonB-dependent receptor, beta-barrel domain"/>
    <property type="match status" value="1"/>
</dbReference>
<evidence type="ECO:0000256" key="1">
    <source>
        <dbReference type="ARBA" id="ARBA00004571"/>
    </source>
</evidence>
<keyword evidence="10" id="KW-0732">Signal</keyword>
<keyword evidence="6 8" id="KW-0472">Membrane</keyword>
<evidence type="ECO:0000259" key="11">
    <source>
        <dbReference type="Pfam" id="PF00593"/>
    </source>
</evidence>
<dbReference type="InterPro" id="IPR008969">
    <property type="entry name" value="CarboxyPept-like_regulatory"/>
</dbReference>
<dbReference type="Proteomes" id="UP000248198">
    <property type="component" value="Unassembled WGS sequence"/>
</dbReference>
<evidence type="ECO:0000256" key="5">
    <source>
        <dbReference type="ARBA" id="ARBA00023077"/>
    </source>
</evidence>
<evidence type="ECO:0000256" key="7">
    <source>
        <dbReference type="ARBA" id="ARBA00023237"/>
    </source>
</evidence>
<evidence type="ECO:0000256" key="2">
    <source>
        <dbReference type="ARBA" id="ARBA00022448"/>
    </source>
</evidence>
<evidence type="ECO:0000259" key="12">
    <source>
        <dbReference type="Pfam" id="PF07715"/>
    </source>
</evidence>
<keyword evidence="7 8" id="KW-0998">Cell outer membrane</keyword>
<evidence type="ECO:0000256" key="4">
    <source>
        <dbReference type="ARBA" id="ARBA00022692"/>
    </source>
</evidence>
<organism evidence="13 14">
    <name type="scientific">Pedobacter nutrimenti</name>
    <dbReference type="NCBI Taxonomy" id="1241337"/>
    <lineage>
        <taxon>Bacteria</taxon>
        <taxon>Pseudomonadati</taxon>
        <taxon>Bacteroidota</taxon>
        <taxon>Sphingobacteriia</taxon>
        <taxon>Sphingobacteriales</taxon>
        <taxon>Sphingobacteriaceae</taxon>
        <taxon>Pedobacter</taxon>
    </lineage>
</organism>
<feature type="domain" description="TonB-dependent receptor-like beta-barrel" evidence="11">
    <location>
        <begin position="386"/>
        <end position="990"/>
    </location>
</feature>
<dbReference type="NCBIfam" id="TIGR04056">
    <property type="entry name" value="OMP_RagA_SusC"/>
    <property type="match status" value="1"/>
</dbReference>
<dbReference type="Gene3D" id="2.170.130.10">
    <property type="entry name" value="TonB-dependent receptor, plug domain"/>
    <property type="match status" value="1"/>
</dbReference>
<feature type="chain" id="PRO_5016320630" evidence="10">
    <location>
        <begin position="25"/>
        <end position="1040"/>
    </location>
</feature>
<keyword evidence="3 8" id="KW-1134">Transmembrane beta strand</keyword>
<proteinExistence type="inferred from homology"/>
<evidence type="ECO:0000256" key="3">
    <source>
        <dbReference type="ARBA" id="ARBA00022452"/>
    </source>
</evidence>
<keyword evidence="5 9" id="KW-0798">TonB box</keyword>
<name>A0A318UKG1_9SPHI</name>
<dbReference type="NCBIfam" id="TIGR04057">
    <property type="entry name" value="SusC_RagA_signa"/>
    <property type="match status" value="1"/>
</dbReference>
<dbReference type="RefSeq" id="WP_110827018.1">
    <property type="nucleotide sequence ID" value="NZ_QKLU01000001.1"/>
</dbReference>
<dbReference type="InterPro" id="IPR000531">
    <property type="entry name" value="Beta-barrel_TonB"/>
</dbReference>
<keyword evidence="4 8" id="KW-0812">Transmembrane</keyword>
<sequence>MKRQLLKPLVFCCLFLLFVNGAIAQKMTVNGKVTDTKGVPLPGVSIQVKGTNIGQVSGAQGDYSIQLNNKSTDVLIFSIIGFQSKEVKASASLTTVELLEENKQLTEVVVVGYGTQKRKDVTGSISSVKGELFKNQPVTNPTEAIQGRVAGVDIVKNSGAPDATPSIIIRGLTSLSQPAPLYIIDGVRAPDGNNLNVQDIASIDVLKDASAAAIYGSAAAGGVIVITTKKGSGDQPSINFNARYGITKPKLVKLLDRDGFIKLQNLIQPKYFSAATRTDTLSNTDWVKALYNNAHEQNYNISVSGASLVVNYLVSGFYNKQEGVYIKNFSNIAGARVNTDYNLGKYIKIGEQIAVSQRETAPPIGIEAQLHNAPFRTLPIIPLYNADGSYGTVPGGYNGFTFGGPNPLATANAASVQNFKNNFQGNVYASITLPFHLNFRTTFGYSYYHESQDYFQDSFTGPGGVGNNSLNKQGIDSRQLLSNYVLTYDQTFGKHNLNAVAGFEQISSKYFNTNVTATSIGLPGFSIIPTSETGYVVNGKTDNNGLIKSFFGRLNYNYAGKYYLSGSIRQDANFTVFGPNKQKGVFPAFSAGWNIAEEPFFKESLPVVNTLKLRGSYGELGNSNISPYSFLALYSRFTSFGQGSAGGQNFAPGTPLIIANTYGAIPNPDLHWETVRETNLGLDGDLLDRKLYFTVEWYNKTTKDLLYALPVSLSSGITSPYLTNIGSVNSKGLDLMLGYHDKKGDFGYDISITAGFNRNKVISLSGVTTDALYDGYNFYNNGDAGFNIMPNQRITISQAGLPFGSFYGYKVLGIFKTDAEASKQIVNGNQAHAGDLIYQNIDGNPEITAADRQVIGNPNPKLVYGINLRFNYKGFDAALLFNGVAGVDIFNGIKAYEMYPFADGNTSPKVFGASFLGSNGLTDQPRIGIQNGANFNLDPNQNYTSVNSYFVEKGDYLKLKNLQIGYTFSNNLLNRIKVKSARVFVMGNNLFTITKYSGLDPELGSAFSQAGYAGPTTRGIDAVSQYPQTRIYSVGLDLNF</sequence>
<dbReference type="OrthoDB" id="778172at2"/>
<comment type="subcellular location">
    <subcellularLocation>
        <location evidence="1 8">Cell outer membrane</location>
        <topology evidence="1 8">Multi-pass membrane protein</topology>
    </subcellularLocation>
</comment>
<evidence type="ECO:0000313" key="14">
    <source>
        <dbReference type="Proteomes" id="UP000248198"/>
    </source>
</evidence>
<dbReference type="InterPro" id="IPR012910">
    <property type="entry name" value="Plug_dom"/>
</dbReference>
<keyword evidence="14" id="KW-1185">Reference proteome</keyword>
<evidence type="ECO:0000256" key="10">
    <source>
        <dbReference type="SAM" id="SignalP"/>
    </source>
</evidence>
<dbReference type="Gene3D" id="2.60.40.1120">
    <property type="entry name" value="Carboxypeptidase-like, regulatory domain"/>
    <property type="match status" value="1"/>
</dbReference>
<dbReference type="Pfam" id="PF07715">
    <property type="entry name" value="Plug"/>
    <property type="match status" value="1"/>
</dbReference>
<dbReference type="Pfam" id="PF13715">
    <property type="entry name" value="CarbopepD_reg_2"/>
    <property type="match status" value="1"/>
</dbReference>
<evidence type="ECO:0000256" key="8">
    <source>
        <dbReference type="PROSITE-ProRule" id="PRU01360"/>
    </source>
</evidence>
<dbReference type="InterPro" id="IPR037066">
    <property type="entry name" value="Plug_dom_sf"/>
</dbReference>
<evidence type="ECO:0000313" key="13">
    <source>
        <dbReference type="EMBL" id="PYF76926.1"/>
    </source>
</evidence>
<dbReference type="InterPro" id="IPR036942">
    <property type="entry name" value="Beta-barrel_TonB_sf"/>
</dbReference>
<comment type="similarity">
    <text evidence="8 9">Belongs to the TonB-dependent receptor family.</text>
</comment>
<feature type="signal peptide" evidence="10">
    <location>
        <begin position="1"/>
        <end position="24"/>
    </location>
</feature>
<dbReference type="GO" id="GO:0009279">
    <property type="term" value="C:cell outer membrane"/>
    <property type="evidence" value="ECO:0007669"/>
    <property type="project" value="UniProtKB-SubCell"/>
</dbReference>
<protein>
    <submittedName>
        <fullName evidence="13">TonB-linked SusC/RagA family outer membrane protein</fullName>
    </submittedName>
</protein>
<dbReference type="EMBL" id="QKLU01000001">
    <property type="protein sequence ID" value="PYF76926.1"/>
    <property type="molecule type" value="Genomic_DNA"/>
</dbReference>
<accession>A0A318UKG1</accession>
<evidence type="ECO:0000256" key="9">
    <source>
        <dbReference type="RuleBase" id="RU003357"/>
    </source>
</evidence>
<dbReference type="AlphaFoldDB" id="A0A318UKG1"/>
<dbReference type="SUPFAM" id="SSF49464">
    <property type="entry name" value="Carboxypeptidase regulatory domain-like"/>
    <property type="match status" value="1"/>
</dbReference>
<dbReference type="InterPro" id="IPR023997">
    <property type="entry name" value="TonB-dep_OMP_SusC/RagA_CS"/>
</dbReference>
<keyword evidence="2 8" id="KW-0813">Transport</keyword>
<dbReference type="Pfam" id="PF00593">
    <property type="entry name" value="TonB_dep_Rec_b-barrel"/>
    <property type="match status" value="1"/>
</dbReference>
<gene>
    <name evidence="13" type="ORF">B0O44_101401</name>
</gene>
<comment type="caution">
    <text evidence="13">The sequence shown here is derived from an EMBL/GenBank/DDBJ whole genome shotgun (WGS) entry which is preliminary data.</text>
</comment>